<dbReference type="SUPFAM" id="SSF56801">
    <property type="entry name" value="Acetyl-CoA synthetase-like"/>
    <property type="match status" value="1"/>
</dbReference>
<feature type="domain" description="AMP-binding enzyme C-terminal" evidence="2">
    <location>
        <begin position="461"/>
        <end position="537"/>
    </location>
</feature>
<reference evidence="3" key="1">
    <citation type="submission" date="2005-08" db="EMBL/GenBank/DDBJ databases">
        <title>Complete sequence of Dechloromonas aromatica RCB.</title>
        <authorList>
            <person name="Salinero K.K."/>
            <person name="Copeland A."/>
            <person name="Lucas S."/>
            <person name="Lapidus A."/>
            <person name="Barry K."/>
            <person name="Detter J.C."/>
            <person name="Glavina T."/>
            <person name="Hammon N."/>
            <person name="Israni S."/>
            <person name="Pitluck S."/>
            <person name="Di Bartolo G."/>
            <person name="Trong S."/>
            <person name="Schmutz J."/>
            <person name="Larimer F."/>
            <person name="Land M."/>
            <person name="Ivanova N."/>
            <person name="Richardson P."/>
        </authorList>
    </citation>
    <scope>NUCLEOTIDE SEQUENCE</scope>
    <source>
        <strain evidence="3">RCB</strain>
    </source>
</reference>
<dbReference type="InterPro" id="IPR025110">
    <property type="entry name" value="AMP-bd_C"/>
</dbReference>
<accession>Q47DB2</accession>
<dbReference type="STRING" id="159087.Daro_2434"/>
<dbReference type="InterPro" id="IPR042099">
    <property type="entry name" value="ANL_N_sf"/>
</dbReference>
<dbReference type="InterPro" id="IPR020845">
    <property type="entry name" value="AMP-binding_CS"/>
</dbReference>
<dbReference type="PANTHER" id="PTHR43767:SF1">
    <property type="entry name" value="NONRIBOSOMAL PEPTIDE SYNTHASE PES1 (EUROFUNG)-RELATED"/>
    <property type="match status" value="1"/>
</dbReference>
<dbReference type="KEGG" id="dar:Daro_2434"/>
<dbReference type="GO" id="GO:0016878">
    <property type="term" value="F:acid-thiol ligase activity"/>
    <property type="evidence" value="ECO:0007669"/>
    <property type="project" value="UniProtKB-ARBA"/>
</dbReference>
<dbReference type="Gene3D" id="3.30.300.30">
    <property type="match status" value="1"/>
</dbReference>
<dbReference type="InterPro" id="IPR050237">
    <property type="entry name" value="ATP-dep_AMP-bd_enzyme"/>
</dbReference>
<protein>
    <submittedName>
        <fullName evidence="3">AMP-dependent synthetase and ligase</fullName>
    </submittedName>
</protein>
<dbReference type="AlphaFoldDB" id="Q47DB2"/>
<gene>
    <name evidence="3" type="ordered locus">Daro_2434</name>
</gene>
<evidence type="ECO:0000259" key="1">
    <source>
        <dbReference type="Pfam" id="PF00501"/>
    </source>
</evidence>
<sequence>MISTVRYYISSYSTHMQDSVPMRDSTLLHELIFCAAQRDATAPALTYGKSTLNYGDLQSAINHFAGGLINLGLQRGERVGIYLEKRFETVISSFGAPAAGGVFVPLNPLLKPEQVGYILRDCNVRILVTSQERFAQLQDTLAACHDLRHVVVLDSAEPLPVINGLNTIRWSTLLANPPARGHRVIDTDVLGILYTSGSTGKPKGVVLSHRNMVAGAKSVASYLENRADDTLLAALPLSFDAGFSQLTTAFHVGARVVLLNYLLPRDVLKTIEREKVTGLTAVPPLYIQLTQLQWPESITDHLRYFANTGGRMPRETLDSLRQHLPKTKPFLMYGLTEAFRSTFLPPSEVDKRPDSIGKAIPNAEILVLREDGTPCAPNEPGELVHRGALVGMGYWNDIEKTAERYKPLPVHAPGREAGLVLPEIAVFSGDTVRMDEEGFLYFIGRRDEMMKTSGYRVSPTEVEEILYATKMVGECVAFGVDNDRLGQAIQVIATAPPNGTLDTAALLAECRARMPAYMVPSGIEIQDGPLPRNPNGKIDRKTLSTAWIEAHGS</sequence>
<dbReference type="InterPro" id="IPR017529">
    <property type="entry name" value="AcylCoA_ligase_PEP_1"/>
</dbReference>
<dbReference type="EMBL" id="CP000089">
    <property type="protein sequence ID" value="AAZ47169.1"/>
    <property type="molecule type" value="Genomic_DNA"/>
</dbReference>
<dbReference type="NCBIfam" id="TIGR03098">
    <property type="entry name" value="ligase_PEP_1"/>
    <property type="match status" value="1"/>
</dbReference>
<dbReference type="Pfam" id="PF13193">
    <property type="entry name" value="AMP-binding_C"/>
    <property type="match status" value="1"/>
</dbReference>
<dbReference type="InterPro" id="IPR045851">
    <property type="entry name" value="AMP-bd_C_sf"/>
</dbReference>
<dbReference type="Gene3D" id="3.40.50.12780">
    <property type="entry name" value="N-terminal domain of ligase-like"/>
    <property type="match status" value="1"/>
</dbReference>
<dbReference type="PANTHER" id="PTHR43767">
    <property type="entry name" value="LONG-CHAIN-FATTY-ACID--COA LIGASE"/>
    <property type="match status" value="1"/>
</dbReference>
<dbReference type="Pfam" id="PF00501">
    <property type="entry name" value="AMP-binding"/>
    <property type="match status" value="1"/>
</dbReference>
<proteinExistence type="predicted"/>
<dbReference type="eggNOG" id="COG0318">
    <property type="taxonomic scope" value="Bacteria"/>
</dbReference>
<name>Q47DB2_DECAR</name>
<evidence type="ECO:0000313" key="3">
    <source>
        <dbReference type="EMBL" id="AAZ47169.1"/>
    </source>
</evidence>
<evidence type="ECO:0000259" key="2">
    <source>
        <dbReference type="Pfam" id="PF13193"/>
    </source>
</evidence>
<keyword evidence="3" id="KW-0436">Ligase</keyword>
<dbReference type="InterPro" id="IPR000873">
    <property type="entry name" value="AMP-dep_synth/lig_dom"/>
</dbReference>
<dbReference type="PROSITE" id="PS00455">
    <property type="entry name" value="AMP_BINDING"/>
    <property type="match status" value="1"/>
</dbReference>
<dbReference type="HOGENOM" id="CLU_000022_59_0_4"/>
<feature type="domain" description="AMP-dependent synthetase/ligase" evidence="1">
    <location>
        <begin position="36"/>
        <end position="395"/>
    </location>
</feature>
<organism evidence="3">
    <name type="scientific">Dechloromonas aromatica (strain RCB)</name>
    <dbReference type="NCBI Taxonomy" id="159087"/>
    <lineage>
        <taxon>Bacteria</taxon>
        <taxon>Pseudomonadati</taxon>
        <taxon>Pseudomonadota</taxon>
        <taxon>Betaproteobacteria</taxon>
        <taxon>Rhodocyclales</taxon>
        <taxon>Azonexaceae</taxon>
        <taxon>Dechloromonas</taxon>
    </lineage>
</organism>